<sequence>MDDRLAIADRLATYAYAVDSGAWDLLDEVFTPEAVLDYTSAGGIKGSFPEVKAWLADVLPQWPGRLHLIGASRVAVRGDLAEVSASFSDTLSPSRELVAARGILQGGGWYHHRMVRTGAGWRSVELVEEQTWRAIF</sequence>
<dbReference type="Gene3D" id="3.10.450.50">
    <property type="match status" value="1"/>
</dbReference>
<gene>
    <name evidence="2" type="ORF">ACIBG2_04145</name>
</gene>
<keyword evidence="3" id="KW-1185">Reference proteome</keyword>
<name>A0ABW7YLQ1_9ACTN</name>
<dbReference type="InterPro" id="IPR032710">
    <property type="entry name" value="NTF2-like_dom_sf"/>
</dbReference>
<proteinExistence type="predicted"/>
<feature type="domain" description="SnoaL-like" evidence="1">
    <location>
        <begin position="2"/>
        <end position="124"/>
    </location>
</feature>
<dbReference type="Pfam" id="PF13577">
    <property type="entry name" value="SnoaL_4"/>
    <property type="match status" value="1"/>
</dbReference>
<dbReference type="EMBL" id="JBITGY010000001">
    <property type="protein sequence ID" value="MFI6496550.1"/>
    <property type="molecule type" value="Genomic_DNA"/>
</dbReference>
<protein>
    <submittedName>
        <fullName evidence="2">Nuclear transport factor 2 family protein</fullName>
    </submittedName>
</protein>
<comment type="caution">
    <text evidence="2">The sequence shown here is derived from an EMBL/GenBank/DDBJ whole genome shotgun (WGS) entry which is preliminary data.</text>
</comment>
<reference evidence="2 3" key="1">
    <citation type="submission" date="2024-10" db="EMBL/GenBank/DDBJ databases">
        <title>The Natural Products Discovery Center: Release of the First 8490 Sequenced Strains for Exploring Actinobacteria Biosynthetic Diversity.</title>
        <authorList>
            <person name="Kalkreuter E."/>
            <person name="Kautsar S.A."/>
            <person name="Yang D."/>
            <person name="Bader C.D."/>
            <person name="Teijaro C.N."/>
            <person name="Fluegel L."/>
            <person name="Davis C.M."/>
            <person name="Simpson J.R."/>
            <person name="Lauterbach L."/>
            <person name="Steele A.D."/>
            <person name="Gui C."/>
            <person name="Meng S."/>
            <person name="Li G."/>
            <person name="Viehrig K."/>
            <person name="Ye F."/>
            <person name="Su P."/>
            <person name="Kiefer A.F."/>
            <person name="Nichols A."/>
            <person name="Cepeda A.J."/>
            <person name="Yan W."/>
            <person name="Fan B."/>
            <person name="Jiang Y."/>
            <person name="Adhikari A."/>
            <person name="Zheng C.-J."/>
            <person name="Schuster L."/>
            <person name="Cowan T.M."/>
            <person name="Smanski M.J."/>
            <person name="Chevrette M.G."/>
            <person name="De Carvalho L.P.S."/>
            <person name="Shen B."/>
        </authorList>
    </citation>
    <scope>NUCLEOTIDE SEQUENCE [LARGE SCALE GENOMIC DNA]</scope>
    <source>
        <strain evidence="2 3">NPDC050545</strain>
    </source>
</reference>
<accession>A0ABW7YLQ1</accession>
<dbReference type="SUPFAM" id="SSF54427">
    <property type="entry name" value="NTF2-like"/>
    <property type="match status" value="1"/>
</dbReference>
<dbReference type="Proteomes" id="UP001612741">
    <property type="component" value="Unassembled WGS sequence"/>
</dbReference>
<dbReference type="InterPro" id="IPR037401">
    <property type="entry name" value="SnoaL-like"/>
</dbReference>
<evidence type="ECO:0000259" key="1">
    <source>
        <dbReference type="Pfam" id="PF13577"/>
    </source>
</evidence>
<dbReference type="RefSeq" id="WP_397078736.1">
    <property type="nucleotide sequence ID" value="NZ_JBITGY010000001.1"/>
</dbReference>
<organism evidence="2 3">
    <name type="scientific">Nonomuraea typhae</name>
    <dbReference type="NCBI Taxonomy" id="2603600"/>
    <lineage>
        <taxon>Bacteria</taxon>
        <taxon>Bacillati</taxon>
        <taxon>Actinomycetota</taxon>
        <taxon>Actinomycetes</taxon>
        <taxon>Streptosporangiales</taxon>
        <taxon>Streptosporangiaceae</taxon>
        <taxon>Nonomuraea</taxon>
    </lineage>
</organism>
<evidence type="ECO:0000313" key="2">
    <source>
        <dbReference type="EMBL" id="MFI6496550.1"/>
    </source>
</evidence>
<evidence type="ECO:0000313" key="3">
    <source>
        <dbReference type="Proteomes" id="UP001612741"/>
    </source>
</evidence>